<gene>
    <name evidence="1" type="ordered locus">blr1263</name>
</gene>
<evidence type="ECO:0000313" key="2">
    <source>
        <dbReference type="Proteomes" id="UP000002526"/>
    </source>
</evidence>
<dbReference type="OrthoDB" id="8456111at2"/>
<evidence type="ECO:0000313" key="1">
    <source>
        <dbReference type="EMBL" id="BAC46528.1"/>
    </source>
</evidence>
<dbReference type="AlphaFoldDB" id="Q89UZ6"/>
<dbReference type="InParanoid" id="Q89UZ6"/>
<dbReference type="Proteomes" id="UP000002526">
    <property type="component" value="Chromosome"/>
</dbReference>
<dbReference type="EMBL" id="BA000040">
    <property type="protein sequence ID" value="BAC46528.1"/>
    <property type="molecule type" value="Genomic_DNA"/>
</dbReference>
<name>Q89UZ6_BRADU</name>
<reference evidence="2" key="1">
    <citation type="journal article" date="2002" name="DNA Res.">
        <title>Complete genomic sequence of nitrogen-fixing symbiotic bacterium Bradyrhizobium japonicum USDA110.</title>
        <authorList>
            <person name="Kaneko T."/>
            <person name="Nakamura Y."/>
            <person name="Sato S."/>
            <person name="Minamisawa K."/>
            <person name="Uchiumi T."/>
            <person name="Sasamoto S."/>
            <person name="Watanabe A."/>
            <person name="Idesawa K."/>
            <person name="Iriguchi M."/>
            <person name="Kawashima K."/>
            <person name="Kohara M."/>
            <person name="Matsumoto M."/>
            <person name="Shimpo S."/>
            <person name="Tsuruoka H."/>
            <person name="Wada T."/>
            <person name="Yamada M."/>
            <person name="Tabata S."/>
        </authorList>
    </citation>
    <scope>NUCLEOTIDE SEQUENCE [LARGE SCALE GENOMIC DNA]</scope>
    <source>
        <strain evidence="2">JCM 10833 / BCRC 13528 / IAM 13628 / NBRC 14792 / USDA 110</strain>
    </source>
</reference>
<accession>Q89UZ6</accession>
<dbReference type="GeneID" id="46495785"/>
<sequence length="207" mass="23107">MNRWLGTLSSWVAEGGPLLTTFHSQVRSGARIPQDNKWDEQRTSAENTINPGYFDNLSFSALCLNGRGMPHYGDYSVTLKTSLISSRSSVFEENPFLFNRRHAVYSGDKCPPGYRASWANRSKLAASKLASKINGATTNGDFPAILLQEDTTNAGEDDFVEVHTYGPLHQLTIQHVKGPVPPRRADRALWNQVKRRLRSLGASWDEV</sequence>
<dbReference type="HOGENOM" id="CLU_1324338_0_0_5"/>
<dbReference type="RefSeq" id="WP_011084081.1">
    <property type="nucleotide sequence ID" value="NC_004463.1"/>
</dbReference>
<dbReference type="EnsemblBacteria" id="BAC46528">
    <property type="protein sequence ID" value="BAC46528"/>
    <property type="gene ID" value="BAC46528"/>
</dbReference>
<proteinExistence type="predicted"/>
<organism evidence="1 2">
    <name type="scientific">Bradyrhizobium diazoefficiens (strain JCM 10833 / BCRC 13528 / IAM 13628 / NBRC 14792 / USDA 110)</name>
    <dbReference type="NCBI Taxonomy" id="224911"/>
    <lineage>
        <taxon>Bacteria</taxon>
        <taxon>Pseudomonadati</taxon>
        <taxon>Pseudomonadota</taxon>
        <taxon>Alphaproteobacteria</taxon>
        <taxon>Hyphomicrobiales</taxon>
        <taxon>Nitrobacteraceae</taxon>
        <taxon>Bradyrhizobium</taxon>
    </lineage>
</organism>
<protein>
    <submittedName>
        <fullName evidence="1">Blr1263 protein</fullName>
    </submittedName>
</protein>
<keyword evidence="2" id="KW-1185">Reference proteome</keyword>
<dbReference type="KEGG" id="bja:blr1263"/>